<proteinExistence type="predicted"/>
<gene>
    <name evidence="2" type="ORF">VQ02_33300</name>
</gene>
<organism evidence="2 3">
    <name type="scientific">Methylobacterium variabile</name>
    <dbReference type="NCBI Taxonomy" id="298794"/>
    <lineage>
        <taxon>Bacteria</taxon>
        <taxon>Pseudomonadati</taxon>
        <taxon>Pseudomonadota</taxon>
        <taxon>Alphaproteobacteria</taxon>
        <taxon>Hyphomicrobiales</taxon>
        <taxon>Methylobacteriaceae</taxon>
        <taxon>Methylobacterium</taxon>
    </lineage>
</organism>
<reference evidence="2 3" key="1">
    <citation type="submission" date="2015-03" db="EMBL/GenBank/DDBJ databases">
        <title>Genome sequencing of Methylobacterium variabile DSM 16961.</title>
        <authorList>
            <person name="Chaudhry V."/>
            <person name="Patil P.B."/>
        </authorList>
    </citation>
    <scope>NUCLEOTIDE SEQUENCE [LARGE SCALE GENOMIC DNA]</scope>
    <source>
        <strain evidence="2 3">DSM 16961</strain>
    </source>
</reference>
<evidence type="ECO:0000256" key="1">
    <source>
        <dbReference type="SAM" id="MobiDB-lite"/>
    </source>
</evidence>
<dbReference type="EMBL" id="LABY01000385">
    <property type="protein sequence ID" value="KMO27375.1"/>
    <property type="molecule type" value="Genomic_DNA"/>
</dbReference>
<dbReference type="AlphaFoldDB" id="A0A0J6RWZ3"/>
<evidence type="ECO:0000313" key="3">
    <source>
        <dbReference type="Proteomes" id="UP000035955"/>
    </source>
</evidence>
<feature type="region of interest" description="Disordered" evidence="1">
    <location>
        <begin position="239"/>
        <end position="260"/>
    </location>
</feature>
<accession>A0A0J6RWZ3</accession>
<dbReference type="Proteomes" id="UP000035955">
    <property type="component" value="Unassembled WGS sequence"/>
</dbReference>
<dbReference type="OrthoDB" id="8005230at2"/>
<evidence type="ECO:0000313" key="2">
    <source>
        <dbReference type="EMBL" id="KMO27375.1"/>
    </source>
</evidence>
<dbReference type="RefSeq" id="WP_048448550.1">
    <property type="nucleotide sequence ID" value="NZ_LABY01000385.1"/>
</dbReference>
<comment type="caution">
    <text evidence="2">The sequence shown here is derived from an EMBL/GenBank/DDBJ whole genome shotgun (WGS) entry which is preliminary data.</text>
</comment>
<protein>
    <submittedName>
        <fullName evidence="2">Uncharacterized protein</fullName>
    </submittedName>
</protein>
<keyword evidence="3" id="KW-1185">Reference proteome</keyword>
<dbReference type="PATRIC" id="fig|298794.3.peg.5424"/>
<feature type="compositionally biased region" description="Polar residues" evidence="1">
    <location>
        <begin position="250"/>
        <end position="260"/>
    </location>
</feature>
<name>A0A0J6RWZ3_9HYPH</name>
<sequence>MTIHQRPVAPADAVRLDATLAAVAVPTIRLTAADASKPLGAHLDEVSEEERQAAIERSRRLPEPSAVRAAWHALPATVRDRIGEAALLHAFYFIVANTEGREVVLKAANRCEAVASAGLTESMVLAEAALPELFGTAEAEAPWARGEVASVLPVPVAVPGGLPSLDTIATAWDHLPRAAQREVGTLASAFVLYSRVADDMGYPLADRWFGNGIISRAESEEERVRPLLEDAAARSLPGLFGTSEDRPAWAQTTLTTGREG</sequence>